<keyword evidence="14" id="KW-1185">Reference proteome</keyword>
<comment type="subunit">
    <text evidence="3 10">Monomer.</text>
</comment>
<feature type="short sequence motif" description="'KMSKS' region" evidence="10">
    <location>
        <begin position="248"/>
        <end position="252"/>
    </location>
</feature>
<dbReference type="InterPro" id="IPR020058">
    <property type="entry name" value="Glu/Gln-tRNA-synth_Ib_cat-dom"/>
</dbReference>
<feature type="domain" description="Aminoacyl-tRNA synthetase class I anticodon-binding" evidence="12">
    <location>
        <begin position="333"/>
        <end position="474"/>
    </location>
</feature>
<reference evidence="13 14" key="1">
    <citation type="submission" date="2019-03" db="EMBL/GenBank/DDBJ databases">
        <title>Genomic Encyclopedia of Type Strains, Phase IV (KMG-IV): sequencing the most valuable type-strain genomes for metagenomic binning, comparative biology and taxonomic classification.</title>
        <authorList>
            <person name="Goeker M."/>
        </authorList>
    </citation>
    <scope>NUCLEOTIDE SEQUENCE [LARGE SCALE GENOMIC DNA]</scope>
    <source>
        <strain evidence="13 14">DSM 15534</strain>
    </source>
</reference>
<dbReference type="Pfam" id="PF00749">
    <property type="entry name" value="tRNA-synt_1c"/>
    <property type="match status" value="1"/>
</dbReference>
<dbReference type="InterPro" id="IPR045462">
    <property type="entry name" value="aa-tRNA-synth_I_cd-bd"/>
</dbReference>
<dbReference type="GO" id="GO:0004818">
    <property type="term" value="F:glutamate-tRNA ligase activity"/>
    <property type="evidence" value="ECO:0007669"/>
    <property type="project" value="UniProtKB-UniRule"/>
</dbReference>
<evidence type="ECO:0000256" key="7">
    <source>
        <dbReference type="ARBA" id="ARBA00022840"/>
    </source>
</evidence>
<name>A0A4R1G464_9PAST</name>
<evidence type="ECO:0000256" key="1">
    <source>
        <dbReference type="ARBA" id="ARBA00004496"/>
    </source>
</evidence>
<dbReference type="InterPro" id="IPR008925">
    <property type="entry name" value="aa_tRNA-synth_I_cd-bd_sf"/>
</dbReference>
<dbReference type="PANTHER" id="PTHR43311:SF2">
    <property type="entry name" value="GLUTAMATE--TRNA LIGASE, MITOCHONDRIAL-RELATED"/>
    <property type="match status" value="1"/>
</dbReference>
<comment type="catalytic activity">
    <reaction evidence="10">
        <text>tRNA(Glu) + L-glutamate + ATP = L-glutamyl-tRNA(Glu) + AMP + diphosphate</text>
        <dbReference type="Rhea" id="RHEA:23540"/>
        <dbReference type="Rhea" id="RHEA-COMP:9663"/>
        <dbReference type="Rhea" id="RHEA-COMP:9680"/>
        <dbReference type="ChEBI" id="CHEBI:29985"/>
        <dbReference type="ChEBI" id="CHEBI:30616"/>
        <dbReference type="ChEBI" id="CHEBI:33019"/>
        <dbReference type="ChEBI" id="CHEBI:78442"/>
        <dbReference type="ChEBI" id="CHEBI:78520"/>
        <dbReference type="ChEBI" id="CHEBI:456215"/>
        <dbReference type="EC" id="6.1.1.17"/>
    </reaction>
</comment>
<gene>
    <name evidence="10" type="primary">gltX</name>
    <name evidence="13" type="ORF">EV694_0791</name>
</gene>
<evidence type="ECO:0000256" key="5">
    <source>
        <dbReference type="ARBA" id="ARBA00022598"/>
    </source>
</evidence>
<proteinExistence type="inferred from homology"/>
<dbReference type="PANTHER" id="PTHR43311">
    <property type="entry name" value="GLUTAMATE--TRNA LIGASE"/>
    <property type="match status" value="1"/>
</dbReference>
<keyword evidence="4 10" id="KW-0963">Cytoplasm</keyword>
<dbReference type="InterPro" id="IPR033910">
    <property type="entry name" value="GluRS_core"/>
</dbReference>
<feature type="binding site" evidence="10">
    <location>
        <position position="251"/>
    </location>
    <ligand>
        <name>ATP</name>
        <dbReference type="ChEBI" id="CHEBI:30616"/>
    </ligand>
</feature>
<keyword evidence="7 10" id="KW-0067">ATP-binding</keyword>
<dbReference type="GO" id="GO:0008270">
    <property type="term" value="F:zinc ion binding"/>
    <property type="evidence" value="ECO:0007669"/>
    <property type="project" value="InterPro"/>
</dbReference>
<keyword evidence="8 10" id="KW-0648">Protein biosynthesis</keyword>
<dbReference type="Gene3D" id="3.40.50.620">
    <property type="entry name" value="HUPs"/>
    <property type="match status" value="1"/>
</dbReference>
<comment type="caution">
    <text evidence="13">The sequence shown here is derived from an EMBL/GenBank/DDBJ whole genome shotgun (WGS) entry which is preliminary data.</text>
</comment>
<dbReference type="EC" id="6.1.1.17" evidence="10"/>
<evidence type="ECO:0000313" key="14">
    <source>
        <dbReference type="Proteomes" id="UP000294702"/>
    </source>
</evidence>
<accession>A0A4R1G464</accession>
<dbReference type="FunFam" id="3.40.50.620:FF:000007">
    <property type="entry name" value="Glutamate--tRNA ligase"/>
    <property type="match status" value="1"/>
</dbReference>
<dbReference type="Gene3D" id="1.10.10.350">
    <property type="match status" value="1"/>
</dbReference>
<dbReference type="GO" id="GO:0005829">
    <property type="term" value="C:cytosol"/>
    <property type="evidence" value="ECO:0007669"/>
    <property type="project" value="TreeGrafter"/>
</dbReference>
<evidence type="ECO:0000256" key="6">
    <source>
        <dbReference type="ARBA" id="ARBA00022741"/>
    </source>
</evidence>
<feature type="domain" description="Glutamyl/glutaminyl-tRNA synthetase class Ib catalytic" evidence="11">
    <location>
        <begin position="14"/>
        <end position="316"/>
    </location>
</feature>
<dbReference type="GO" id="GO:0005524">
    <property type="term" value="F:ATP binding"/>
    <property type="evidence" value="ECO:0007669"/>
    <property type="project" value="UniProtKB-UniRule"/>
</dbReference>
<dbReference type="GO" id="GO:0006424">
    <property type="term" value="P:glutamyl-tRNA aminoacylation"/>
    <property type="evidence" value="ECO:0007669"/>
    <property type="project" value="UniProtKB-UniRule"/>
</dbReference>
<sequence>MNIEPLFKLDPNVKVRTRFAPSPTGYLHVGGARTALYSWLYAKHHQGEFVLRIEDTDLERSTPEATQAILEAMEWLELGWEHGPYYQTKRFDRYNQVIDQMLEQGLAYRCYCSKERLDELRHQQEQNKQKPRYDRHCLHDHQHSPDEPHVVRFKNPTEGSVIFDDAVRGRIEISNQELDDLIIRRTDGSPTYNFCVVVDDWDMGITHVVRGEDHINNTPRQINILKALNAPIPVYAHVSMINGDDGQKLSKRHGAVSVMQYRDEGYLPEALVNYLVRLGWGHGDQEIFSRQEMIDLFDLHSVSKSASAFNTDKLLWLNQHYIRSLPAEYVAKHLAWHYQQLGIDTHNGPALTEIVSMLGERCKTLREMALTSRYFFEEFEEFEEKAAQKHLKAATLEPLQKILEKLTALDLDQWNITTTHQAIEQTAEELGVGMGKVGMPLRVAVTGTGQSPSMDVTLVAIGKQRVLTRIEKAIEFIKKQA</sequence>
<dbReference type="EMBL" id="SMFT01000002">
    <property type="protein sequence ID" value="TCJ98391.1"/>
    <property type="molecule type" value="Genomic_DNA"/>
</dbReference>
<dbReference type="OrthoDB" id="9807503at2"/>
<evidence type="ECO:0000256" key="8">
    <source>
        <dbReference type="ARBA" id="ARBA00022917"/>
    </source>
</evidence>
<organism evidence="13 14">
    <name type="scientific">Volucribacter psittacicida</name>
    <dbReference type="NCBI Taxonomy" id="203482"/>
    <lineage>
        <taxon>Bacteria</taxon>
        <taxon>Pseudomonadati</taxon>
        <taxon>Pseudomonadota</taxon>
        <taxon>Gammaproteobacteria</taxon>
        <taxon>Pasteurellales</taxon>
        <taxon>Pasteurellaceae</taxon>
        <taxon>Volucribacter</taxon>
    </lineage>
</organism>
<evidence type="ECO:0000313" key="13">
    <source>
        <dbReference type="EMBL" id="TCJ98391.1"/>
    </source>
</evidence>
<evidence type="ECO:0000256" key="9">
    <source>
        <dbReference type="ARBA" id="ARBA00023146"/>
    </source>
</evidence>
<evidence type="ECO:0000259" key="11">
    <source>
        <dbReference type="Pfam" id="PF00749"/>
    </source>
</evidence>
<comment type="similarity">
    <text evidence="2 10">Belongs to the class-I aminoacyl-tRNA synthetase family. Glutamate--tRNA ligase type 1 subfamily.</text>
</comment>
<dbReference type="InterPro" id="IPR001412">
    <property type="entry name" value="aa-tRNA-synth_I_CS"/>
</dbReference>
<keyword evidence="5 10" id="KW-0436">Ligase</keyword>
<dbReference type="SUPFAM" id="SSF48163">
    <property type="entry name" value="An anticodon-binding domain of class I aminoacyl-tRNA synthetases"/>
    <property type="match status" value="1"/>
</dbReference>
<dbReference type="GO" id="GO:0000049">
    <property type="term" value="F:tRNA binding"/>
    <property type="evidence" value="ECO:0007669"/>
    <property type="project" value="InterPro"/>
</dbReference>
<dbReference type="AlphaFoldDB" id="A0A4R1G464"/>
<dbReference type="Proteomes" id="UP000294702">
    <property type="component" value="Unassembled WGS sequence"/>
</dbReference>
<keyword evidence="9 10" id="KW-0030">Aminoacyl-tRNA synthetase</keyword>
<dbReference type="InterPro" id="IPR000924">
    <property type="entry name" value="Glu/Gln-tRNA-synth"/>
</dbReference>
<dbReference type="Pfam" id="PF19269">
    <property type="entry name" value="Anticodon_2"/>
    <property type="match status" value="1"/>
</dbReference>
<comment type="caution">
    <text evidence="10">Lacks conserved residue(s) required for the propagation of feature annotation.</text>
</comment>
<dbReference type="InterPro" id="IPR004527">
    <property type="entry name" value="Glu-tRNA-ligase_bac/mito"/>
</dbReference>
<dbReference type="SUPFAM" id="SSF52374">
    <property type="entry name" value="Nucleotidylyl transferase"/>
    <property type="match status" value="1"/>
</dbReference>
<evidence type="ECO:0000256" key="2">
    <source>
        <dbReference type="ARBA" id="ARBA00007894"/>
    </source>
</evidence>
<feature type="short sequence motif" description="'HIGH' region" evidence="10">
    <location>
        <begin position="21"/>
        <end position="31"/>
    </location>
</feature>
<dbReference type="InterPro" id="IPR049940">
    <property type="entry name" value="GluQ/Sye"/>
</dbReference>
<protein>
    <recommendedName>
        <fullName evidence="10">Glutamate--tRNA ligase</fullName>
        <ecNumber evidence="10">6.1.1.17</ecNumber>
    </recommendedName>
    <alternativeName>
        <fullName evidence="10">Glutamyl-tRNA synthetase</fullName>
        <shortName evidence="10">GluRS</shortName>
    </alternativeName>
</protein>
<dbReference type="PRINTS" id="PR00987">
    <property type="entry name" value="TRNASYNTHGLU"/>
</dbReference>
<evidence type="ECO:0000256" key="4">
    <source>
        <dbReference type="ARBA" id="ARBA00022490"/>
    </source>
</evidence>
<dbReference type="RefSeq" id="WP_132689530.1">
    <property type="nucleotide sequence ID" value="NZ_SMFT01000002.1"/>
</dbReference>
<evidence type="ECO:0000256" key="3">
    <source>
        <dbReference type="ARBA" id="ARBA00011245"/>
    </source>
</evidence>
<dbReference type="PROSITE" id="PS00178">
    <property type="entry name" value="AA_TRNA_LIGASE_I"/>
    <property type="match status" value="1"/>
</dbReference>
<comment type="subcellular location">
    <subcellularLocation>
        <location evidence="1 10">Cytoplasm</location>
    </subcellularLocation>
</comment>
<comment type="function">
    <text evidence="10">Catalyzes the attachment of glutamate to tRNA(Glu) in a two-step reaction: glutamate is first activated by ATP to form Glu-AMP and then transferred to the acceptor end of tRNA(Glu).</text>
</comment>
<evidence type="ECO:0000256" key="10">
    <source>
        <dbReference type="HAMAP-Rule" id="MF_00022"/>
    </source>
</evidence>
<dbReference type="CDD" id="cd00808">
    <property type="entry name" value="GluRS_core"/>
    <property type="match status" value="1"/>
</dbReference>
<dbReference type="InterPro" id="IPR020751">
    <property type="entry name" value="aa-tRNA-synth_I_codon-bd_sub2"/>
</dbReference>
<dbReference type="InterPro" id="IPR014729">
    <property type="entry name" value="Rossmann-like_a/b/a_fold"/>
</dbReference>
<keyword evidence="6 10" id="KW-0547">Nucleotide-binding</keyword>
<evidence type="ECO:0000259" key="12">
    <source>
        <dbReference type="Pfam" id="PF19269"/>
    </source>
</evidence>
<dbReference type="NCBIfam" id="TIGR00464">
    <property type="entry name" value="gltX_bact"/>
    <property type="match status" value="1"/>
</dbReference>
<dbReference type="HAMAP" id="MF_00022">
    <property type="entry name" value="Glu_tRNA_synth_type1"/>
    <property type="match status" value="1"/>
</dbReference>